<reference evidence="4" key="1">
    <citation type="submission" date="2015-10" db="EMBL/GenBank/DDBJ databases">
        <title>Genome of Paenibacillus bovis sp. nov.</title>
        <authorList>
            <person name="Wu Z."/>
            <person name="Gao C."/>
            <person name="Liu Z."/>
            <person name="Zheng H."/>
        </authorList>
    </citation>
    <scope>NUCLEOTIDE SEQUENCE [LARGE SCALE GENOMIC DNA]</scope>
    <source>
        <strain evidence="4">BD3526</strain>
    </source>
</reference>
<dbReference type="Gene3D" id="3.40.50.1000">
    <property type="entry name" value="HAD superfamily/HAD-like"/>
    <property type="match status" value="1"/>
</dbReference>
<dbReference type="OrthoDB" id="6101375at2"/>
<dbReference type="InterPro" id="IPR023198">
    <property type="entry name" value="PGP-like_dom2"/>
</dbReference>
<dbReference type="AlphaFoldDB" id="A0A172ZI49"/>
<dbReference type="SFLD" id="SFLDG01129">
    <property type="entry name" value="C1.5:_HAD__Beta-PGM__Phosphata"/>
    <property type="match status" value="1"/>
</dbReference>
<dbReference type="STRING" id="1616788.AR543_15130"/>
<dbReference type="RefSeq" id="WP_060535315.1">
    <property type="nucleotide sequence ID" value="NZ_CP013023.1"/>
</dbReference>
<dbReference type="InterPro" id="IPR036412">
    <property type="entry name" value="HAD-like_sf"/>
</dbReference>
<evidence type="ECO:0000313" key="3">
    <source>
        <dbReference type="EMBL" id="ANF97199.1"/>
    </source>
</evidence>
<dbReference type="SUPFAM" id="SSF56784">
    <property type="entry name" value="HAD-like"/>
    <property type="match status" value="1"/>
</dbReference>
<dbReference type="Pfam" id="PF00702">
    <property type="entry name" value="Hydrolase"/>
    <property type="match status" value="1"/>
</dbReference>
<evidence type="ECO:0000313" key="4">
    <source>
        <dbReference type="Proteomes" id="UP000078148"/>
    </source>
</evidence>
<dbReference type="KEGG" id="pbv:AR543_15130"/>
<dbReference type="Gene3D" id="1.10.150.240">
    <property type="entry name" value="Putative phosphatase, domain 2"/>
    <property type="match status" value="1"/>
</dbReference>
<sequence>MKDIRHQHLIFDMDDTLIYCNKYFNLILDEFISLLSGWFADEGLQMHDIRQKQIEIDVAGVHQVGFASEHFPRSLVETYHHFSQLYNRPTSELEEHQLRLLGSSVYEKEVEAYPGMVETLEMLQQAGHTLYLYTGGENAIQQRKIDQMKLTSYFDSRIFIRQHKNVTALEEIITSHLLPRQDTWMIGNSLRSDVQPALQASLNTIYIKHELEWAYDIIELQAGTEQSFHTVSKLTEVPDVIHQSLRIHEKKRTSG</sequence>
<dbReference type="EMBL" id="CP013023">
    <property type="protein sequence ID" value="ANF97199.1"/>
    <property type="molecule type" value="Genomic_DNA"/>
</dbReference>
<proteinExistence type="predicted"/>
<protein>
    <submittedName>
        <fullName evidence="3">HAD family hydrolase</fullName>
    </submittedName>
</protein>
<name>A0A172ZI49_9BACL</name>
<gene>
    <name evidence="3" type="ORF">AR543_15130</name>
</gene>
<evidence type="ECO:0000256" key="1">
    <source>
        <dbReference type="ARBA" id="ARBA00022801"/>
    </source>
</evidence>
<dbReference type="PANTHER" id="PTHR46470">
    <property type="entry name" value="N-ACYLNEURAMINATE-9-PHOSPHATASE"/>
    <property type="match status" value="1"/>
</dbReference>
<evidence type="ECO:0000256" key="2">
    <source>
        <dbReference type="ARBA" id="ARBA00022842"/>
    </source>
</evidence>
<organism evidence="3 4">
    <name type="scientific">Paenibacillus bovis</name>
    <dbReference type="NCBI Taxonomy" id="1616788"/>
    <lineage>
        <taxon>Bacteria</taxon>
        <taxon>Bacillati</taxon>
        <taxon>Bacillota</taxon>
        <taxon>Bacilli</taxon>
        <taxon>Bacillales</taxon>
        <taxon>Paenibacillaceae</taxon>
        <taxon>Paenibacillus</taxon>
    </lineage>
</organism>
<dbReference type="GO" id="GO:0016787">
    <property type="term" value="F:hydrolase activity"/>
    <property type="evidence" value="ECO:0007669"/>
    <property type="project" value="UniProtKB-KW"/>
</dbReference>
<accession>A0A172ZI49</accession>
<keyword evidence="2" id="KW-0460">Magnesium</keyword>
<keyword evidence="4" id="KW-1185">Reference proteome</keyword>
<dbReference type="InterPro" id="IPR051400">
    <property type="entry name" value="HAD-like_hydrolase"/>
</dbReference>
<dbReference type="Proteomes" id="UP000078148">
    <property type="component" value="Chromosome"/>
</dbReference>
<dbReference type="SFLD" id="SFLDS00003">
    <property type="entry name" value="Haloacid_Dehalogenase"/>
    <property type="match status" value="1"/>
</dbReference>
<dbReference type="InterPro" id="IPR023214">
    <property type="entry name" value="HAD_sf"/>
</dbReference>
<keyword evidence="1 3" id="KW-0378">Hydrolase</keyword>
<reference evidence="3 4" key="2">
    <citation type="journal article" date="2016" name="Int. J. Syst. Evol. Microbiol.">
        <title>Paenibacillus bovis sp. nov., isolated from raw yak (Bos grunniens) milk.</title>
        <authorList>
            <person name="Gao C."/>
            <person name="Han J."/>
            <person name="Liu Z."/>
            <person name="Xu X."/>
            <person name="Hang F."/>
            <person name="Wu Z."/>
        </authorList>
    </citation>
    <scope>NUCLEOTIDE SEQUENCE [LARGE SCALE GENOMIC DNA]</scope>
    <source>
        <strain evidence="3 4">BD3526</strain>
    </source>
</reference>